<feature type="transmembrane region" description="Helical" evidence="7">
    <location>
        <begin position="171"/>
        <end position="192"/>
    </location>
</feature>
<keyword evidence="4 7" id="KW-0812">Transmembrane</keyword>
<dbReference type="KEGG" id="mtab:MTABA_v1c07100"/>
<gene>
    <name evidence="8" type="primary">pyrP</name>
    <name evidence="8" type="ORF">MTABA_v1c07100</name>
</gene>
<feature type="transmembrane region" description="Helical" evidence="7">
    <location>
        <begin position="420"/>
        <end position="441"/>
    </location>
</feature>
<feature type="transmembrane region" description="Helical" evidence="7">
    <location>
        <begin position="334"/>
        <end position="357"/>
    </location>
</feature>
<name>A0A2K8P567_9MOLU</name>
<dbReference type="GO" id="GO:0042907">
    <property type="term" value="F:xanthine transmembrane transporter activity"/>
    <property type="evidence" value="ECO:0007669"/>
    <property type="project" value="TreeGrafter"/>
</dbReference>
<evidence type="ECO:0000256" key="2">
    <source>
        <dbReference type="ARBA" id="ARBA00008821"/>
    </source>
</evidence>
<feature type="transmembrane region" description="Helical" evidence="7">
    <location>
        <begin position="199"/>
        <end position="221"/>
    </location>
</feature>
<accession>A0A2K8P567</accession>
<proteinExistence type="inferred from homology"/>
<feature type="transmembrane region" description="Helical" evidence="7">
    <location>
        <begin position="25"/>
        <end position="47"/>
    </location>
</feature>
<feature type="transmembrane region" description="Helical" evidence="7">
    <location>
        <begin position="363"/>
        <end position="385"/>
    </location>
</feature>
<keyword evidence="3" id="KW-0813">Transport</keyword>
<feature type="transmembrane region" description="Helical" evidence="7">
    <location>
        <begin position="82"/>
        <end position="100"/>
    </location>
</feature>
<keyword evidence="5 7" id="KW-1133">Transmembrane helix</keyword>
<evidence type="ECO:0000256" key="7">
    <source>
        <dbReference type="SAM" id="Phobius"/>
    </source>
</evidence>
<dbReference type="AlphaFoldDB" id="A0A2K8P567"/>
<comment type="subcellular location">
    <subcellularLocation>
        <location evidence="1">Membrane</location>
        <topology evidence="1">Multi-pass membrane protein</topology>
    </subcellularLocation>
</comment>
<feature type="transmembrane region" description="Helical" evidence="7">
    <location>
        <begin position="255"/>
        <end position="275"/>
    </location>
</feature>
<evidence type="ECO:0000313" key="9">
    <source>
        <dbReference type="Proteomes" id="UP000232223"/>
    </source>
</evidence>
<dbReference type="PANTHER" id="PTHR42810">
    <property type="entry name" value="PURINE PERMEASE C1399.01C-RELATED"/>
    <property type="match status" value="1"/>
</dbReference>
<feature type="transmembrane region" description="Helical" evidence="7">
    <location>
        <begin position="106"/>
        <end position="127"/>
    </location>
</feature>
<dbReference type="RefSeq" id="WP_100679820.1">
    <property type="nucleotide sequence ID" value="NZ_CP024969.1"/>
</dbReference>
<dbReference type="GO" id="GO:0005886">
    <property type="term" value="C:plasma membrane"/>
    <property type="evidence" value="ECO:0007669"/>
    <property type="project" value="TreeGrafter"/>
</dbReference>
<evidence type="ECO:0000256" key="5">
    <source>
        <dbReference type="ARBA" id="ARBA00022989"/>
    </source>
</evidence>
<evidence type="ECO:0000313" key="8">
    <source>
        <dbReference type="EMBL" id="ATZ21902.1"/>
    </source>
</evidence>
<feature type="transmembrane region" description="Helical" evidence="7">
    <location>
        <begin position="59"/>
        <end position="75"/>
    </location>
</feature>
<dbReference type="EMBL" id="CP024969">
    <property type="protein sequence ID" value="ATZ21902.1"/>
    <property type="molecule type" value="Genomic_DNA"/>
</dbReference>
<keyword evidence="6 7" id="KW-0472">Membrane</keyword>
<reference evidence="8 9" key="1">
    <citation type="submission" date="2017-11" db="EMBL/GenBank/DDBJ databases">
        <title>Genome sequence of Mesoplasma tabanidae BARC 857 (ATCC 49584).</title>
        <authorList>
            <person name="Lo W.-S."/>
            <person name="Kuo C.-H."/>
        </authorList>
    </citation>
    <scope>NUCLEOTIDE SEQUENCE [LARGE SCALE GENOMIC DNA]</scope>
    <source>
        <strain evidence="8 9">BARC 857</strain>
    </source>
</reference>
<dbReference type="Pfam" id="PF00860">
    <property type="entry name" value="Xan_ur_permease"/>
    <property type="match status" value="1"/>
</dbReference>
<comment type="similarity">
    <text evidence="2">Belongs to the nucleobase:cation symporter-2 (NCS2) (TC 2.A.40) family.</text>
</comment>
<dbReference type="OrthoDB" id="9779092at2"/>
<dbReference type="NCBIfam" id="TIGR00801">
    <property type="entry name" value="ncs2"/>
    <property type="match status" value="1"/>
</dbReference>
<protein>
    <submittedName>
        <fullName evidence="8">Uracil permease</fullName>
    </submittedName>
</protein>
<evidence type="ECO:0000256" key="4">
    <source>
        <dbReference type="ARBA" id="ARBA00022692"/>
    </source>
</evidence>
<dbReference type="InterPro" id="IPR006042">
    <property type="entry name" value="Xan_ur_permease"/>
</dbReference>
<dbReference type="InterPro" id="IPR006043">
    <property type="entry name" value="NCS2"/>
</dbReference>
<sequence length="463" mass="50169">MQEVKQEEFGLALEPRERPKSYGEWFIFSIQHVFAMFGSTVLVPIIINGLAKEEVMTSSMALFCSGVGTLIYIALTKAKVPMYLGSSFAYMTAIGMNYQAYGNSVFVAVMVAGLIYILFGILVYYLGTEIIEKIFPVIVIGPLIMVIGLSAAPSALANAGITSTENWKKGYAQWIAALIAIFTFIVTVLVTLKAKGIAKVIPVMIGILAGFTLSLIIHFSIKNSTLIDTSKITDVSQWEWYPSFKPLWKQEAKNIFPAILAISPLAIIAMAEHIGDHIAMGYITKKDFVRDPGIHRTLIADGVSIVFDGLVGGPPNTTYGENTAVVGMTKVASVWVTGGAAVIAIILSFVAPINQIISMLPEPVMGGVGMIMFGFISINGVRIMITSKTDFMNMRNVFISSTVLVIGVVLSVLGEGIDIGSFNIPGLGLAAFTGIILNLVLPVKLNEGFWTIEWIKSKFKKRK</sequence>
<keyword evidence="9" id="KW-1185">Reference proteome</keyword>
<feature type="transmembrane region" description="Helical" evidence="7">
    <location>
        <begin position="134"/>
        <end position="151"/>
    </location>
</feature>
<organism evidence="8 9">
    <name type="scientific">Mesoplasma tabanidae</name>
    <dbReference type="NCBI Taxonomy" id="219745"/>
    <lineage>
        <taxon>Bacteria</taxon>
        <taxon>Bacillati</taxon>
        <taxon>Mycoplasmatota</taxon>
        <taxon>Mollicutes</taxon>
        <taxon>Entomoplasmatales</taxon>
        <taxon>Entomoplasmataceae</taxon>
        <taxon>Mesoplasma</taxon>
    </lineage>
</organism>
<evidence type="ECO:0000256" key="3">
    <source>
        <dbReference type="ARBA" id="ARBA00022448"/>
    </source>
</evidence>
<evidence type="ECO:0000256" key="6">
    <source>
        <dbReference type="ARBA" id="ARBA00023136"/>
    </source>
</evidence>
<evidence type="ECO:0000256" key="1">
    <source>
        <dbReference type="ARBA" id="ARBA00004141"/>
    </source>
</evidence>
<feature type="transmembrane region" description="Helical" evidence="7">
    <location>
        <begin position="397"/>
        <end position="414"/>
    </location>
</feature>
<dbReference type="Proteomes" id="UP000232223">
    <property type="component" value="Chromosome"/>
</dbReference>
<dbReference type="PROSITE" id="PS01116">
    <property type="entry name" value="XANTH_URACIL_PERMASE"/>
    <property type="match status" value="1"/>
</dbReference>
<dbReference type="PANTHER" id="PTHR42810:SF2">
    <property type="entry name" value="PURINE PERMEASE C1399.01C-RELATED"/>
    <property type="match status" value="1"/>
</dbReference>